<reference evidence="5 6" key="1">
    <citation type="submission" date="2015-10" db="EMBL/GenBank/DDBJ databases">
        <title>Metagenome-Assembled Genomes uncover a global brackish microbiome.</title>
        <authorList>
            <person name="Hugerth L.W."/>
            <person name="Larsson J."/>
            <person name="Alneberg J."/>
            <person name="Lindh M.V."/>
            <person name="Legrand C."/>
            <person name="Pinhassi J."/>
            <person name="Andersson A.F."/>
        </authorList>
    </citation>
    <scope>NUCLEOTIDE SEQUENCE [LARGE SCALE GENOMIC DNA]</scope>
    <source>
        <strain evidence="5">BACL18 MAG-120507-bin52</strain>
    </source>
</reference>
<dbReference type="SUPFAM" id="SSF56784">
    <property type="entry name" value="HAD-like"/>
    <property type="match status" value="1"/>
</dbReference>
<dbReference type="Proteomes" id="UP000051269">
    <property type="component" value="Unassembled WGS sequence"/>
</dbReference>
<comment type="catalytic activity">
    <reaction evidence="1">
        <text>2-phosphoglycolate + H2O = glycolate + phosphate</text>
        <dbReference type="Rhea" id="RHEA:14369"/>
        <dbReference type="ChEBI" id="CHEBI:15377"/>
        <dbReference type="ChEBI" id="CHEBI:29805"/>
        <dbReference type="ChEBI" id="CHEBI:43474"/>
        <dbReference type="ChEBI" id="CHEBI:58033"/>
        <dbReference type="EC" id="3.1.3.18"/>
    </reaction>
</comment>
<comment type="similarity">
    <text evidence="3">Belongs to the HAD-like hydrolase superfamily. CbbY/CbbZ/Gph/YieH family.</text>
</comment>
<evidence type="ECO:0000256" key="4">
    <source>
        <dbReference type="ARBA" id="ARBA00013078"/>
    </source>
</evidence>
<dbReference type="InterPro" id="IPR050155">
    <property type="entry name" value="HAD-like_hydrolase_sf"/>
</dbReference>
<name>A0A0R2RKX6_9BACT</name>
<dbReference type="GO" id="GO:0005829">
    <property type="term" value="C:cytosol"/>
    <property type="evidence" value="ECO:0007669"/>
    <property type="project" value="TreeGrafter"/>
</dbReference>
<sequence>MKRLSGWAVFDLDGTLVDTLDEITAALNRVLIRHRRKVLGREEVRDLVGHGPNTLLERAWSRTGLAAKRGEATELADEYSTEYERNPAGMSRPYPGVGAGLQRLQQLGWKMGVCTNKHGEAARELIRELGWDSWIRVIVSGDETFRKPDPRPLWMALRRLGAVPGRHLFIGDSEVDLLTAQRAGVEAVFLGHGYGQAGGFQVRSFLDPVDFFRWMAQSGPRVVVKRGARRA</sequence>
<proteinExistence type="inferred from homology"/>
<dbReference type="InterPro" id="IPR023198">
    <property type="entry name" value="PGP-like_dom2"/>
</dbReference>
<dbReference type="InterPro" id="IPR041492">
    <property type="entry name" value="HAD_2"/>
</dbReference>
<organism evidence="5 6">
    <name type="scientific">Verrucomicrobia subdivision 6 bacterium BACL9 MAG-120507-bin52</name>
    <dbReference type="NCBI Taxonomy" id="1655590"/>
    <lineage>
        <taxon>Bacteria</taxon>
        <taxon>Pseudomonadati</taxon>
        <taxon>Verrucomicrobiota</taxon>
        <taxon>Verrucomicrobiia</taxon>
        <taxon>Verrucomicrobiales</taxon>
        <taxon>Verrucomicrobia subdivision 6</taxon>
    </lineage>
</organism>
<dbReference type="GO" id="GO:0006281">
    <property type="term" value="P:DNA repair"/>
    <property type="evidence" value="ECO:0007669"/>
    <property type="project" value="TreeGrafter"/>
</dbReference>
<evidence type="ECO:0000256" key="3">
    <source>
        <dbReference type="ARBA" id="ARBA00006171"/>
    </source>
</evidence>
<dbReference type="PANTHER" id="PTHR43434">
    <property type="entry name" value="PHOSPHOGLYCOLATE PHOSPHATASE"/>
    <property type="match status" value="1"/>
</dbReference>
<dbReference type="AlphaFoldDB" id="A0A0R2RKX6"/>
<dbReference type="SFLD" id="SFLDS00003">
    <property type="entry name" value="Haloacid_Dehalogenase"/>
    <property type="match status" value="1"/>
</dbReference>
<accession>A0A0R2RKX6</accession>
<evidence type="ECO:0000256" key="1">
    <source>
        <dbReference type="ARBA" id="ARBA00000830"/>
    </source>
</evidence>
<evidence type="ECO:0000256" key="2">
    <source>
        <dbReference type="ARBA" id="ARBA00004818"/>
    </source>
</evidence>
<dbReference type="EC" id="3.1.3.18" evidence="4"/>
<dbReference type="Gene3D" id="3.40.50.1000">
    <property type="entry name" value="HAD superfamily/HAD-like"/>
    <property type="match status" value="1"/>
</dbReference>
<evidence type="ECO:0000313" key="6">
    <source>
        <dbReference type="Proteomes" id="UP000051269"/>
    </source>
</evidence>
<dbReference type="Gene3D" id="1.10.150.240">
    <property type="entry name" value="Putative phosphatase, domain 2"/>
    <property type="match status" value="1"/>
</dbReference>
<dbReference type="PANTHER" id="PTHR43434:SF1">
    <property type="entry name" value="PHOSPHOGLYCOLATE PHOSPHATASE"/>
    <property type="match status" value="1"/>
</dbReference>
<dbReference type="EMBL" id="LIBO01000002">
    <property type="protein sequence ID" value="KRO63221.1"/>
    <property type="molecule type" value="Genomic_DNA"/>
</dbReference>
<dbReference type="InterPro" id="IPR036412">
    <property type="entry name" value="HAD-like_sf"/>
</dbReference>
<comment type="pathway">
    <text evidence="2">Organic acid metabolism; glycolate biosynthesis; glycolate from 2-phosphoglycolate: step 1/1.</text>
</comment>
<comment type="caution">
    <text evidence="5">The sequence shown here is derived from an EMBL/GenBank/DDBJ whole genome shotgun (WGS) entry which is preliminary data.</text>
</comment>
<dbReference type="InterPro" id="IPR023214">
    <property type="entry name" value="HAD_sf"/>
</dbReference>
<dbReference type="Pfam" id="PF13419">
    <property type="entry name" value="HAD_2"/>
    <property type="match status" value="1"/>
</dbReference>
<gene>
    <name evidence="5" type="ORF">ABR82_00360</name>
</gene>
<dbReference type="InterPro" id="IPR006439">
    <property type="entry name" value="HAD-SF_hydro_IA"/>
</dbReference>
<dbReference type="NCBIfam" id="TIGR01509">
    <property type="entry name" value="HAD-SF-IA-v3"/>
    <property type="match status" value="1"/>
</dbReference>
<protein>
    <recommendedName>
        <fullName evidence="4">phosphoglycolate phosphatase</fullName>
        <ecNumber evidence="4">3.1.3.18</ecNumber>
    </recommendedName>
</protein>
<evidence type="ECO:0000313" key="5">
    <source>
        <dbReference type="EMBL" id="KRO63221.1"/>
    </source>
</evidence>
<dbReference type="GO" id="GO:0008967">
    <property type="term" value="F:phosphoglycolate phosphatase activity"/>
    <property type="evidence" value="ECO:0007669"/>
    <property type="project" value="UniProtKB-EC"/>
</dbReference>
<dbReference type="SFLD" id="SFLDG01129">
    <property type="entry name" value="C1.5:_HAD__Beta-PGM__Phosphata"/>
    <property type="match status" value="1"/>
</dbReference>